<organism evidence="2 3">
    <name type="scientific">Endocarpon pusillum</name>
    <dbReference type="NCBI Taxonomy" id="364733"/>
    <lineage>
        <taxon>Eukaryota</taxon>
        <taxon>Fungi</taxon>
        <taxon>Dikarya</taxon>
        <taxon>Ascomycota</taxon>
        <taxon>Pezizomycotina</taxon>
        <taxon>Eurotiomycetes</taxon>
        <taxon>Chaetothyriomycetidae</taxon>
        <taxon>Verrucariales</taxon>
        <taxon>Verrucariaceae</taxon>
        <taxon>Endocarpon</taxon>
    </lineage>
</organism>
<proteinExistence type="predicted"/>
<protein>
    <submittedName>
        <fullName evidence="2">Uncharacterized protein</fullName>
    </submittedName>
</protein>
<sequence>MTTRLWALGSNSSGQLGVGHYEDVDIPTPCSFIHIQSLYGTTSSAKPHMEQSDALRSPVRKIVAGGNHTIVLCENGAVYAAGNGEALGECVDLASHPSVYDELSSQDLTPCFKRVMWWENSQLLDTFVDVSATWTASFFVAPPQIQDGYVVRLGRIYVCGKGEKGELGLGKDIVETAKPRQVAVFGAKDYPSYYINTDVERVPLIPGILAGIWSSVAYTLTCLTDEVHVFGWGSCRKGQLGNSTKAEKELWKPRRVTDEDIKQDTEIDRIFTAAVGKDFALYRGTHGKRGDMVRKWRLLGGNSVLKSDGDDVKSFLANWTVWPRTSLYASWSNIYILDSGANKVKALGRNDLGQLPPKQLPGVWTMAAGSEHCVGLTTEGGVVTWGWGEHGNCGRRSDETGQGWSVLSLPAARTERAAGVGAGCATTFIWTAENLLGTAHNRQ</sequence>
<evidence type="ECO:0000313" key="2">
    <source>
        <dbReference type="EMBL" id="KAF7509189.1"/>
    </source>
</evidence>
<name>A0A8H7AJA7_9EURO</name>
<feature type="repeat" description="RCC1" evidence="1">
    <location>
        <begin position="154"/>
        <end position="221"/>
    </location>
</feature>
<dbReference type="InterPro" id="IPR000408">
    <property type="entry name" value="Reg_chr_condens"/>
</dbReference>
<dbReference type="Proteomes" id="UP000606974">
    <property type="component" value="Unassembled WGS sequence"/>
</dbReference>
<evidence type="ECO:0000256" key="1">
    <source>
        <dbReference type="PROSITE-ProRule" id="PRU00235"/>
    </source>
</evidence>
<feature type="repeat" description="RCC1" evidence="1">
    <location>
        <begin position="3"/>
        <end position="75"/>
    </location>
</feature>
<dbReference type="PRINTS" id="PR00633">
    <property type="entry name" value="RCCNDNSATION"/>
</dbReference>
<dbReference type="AlphaFoldDB" id="A0A8H7AJA7"/>
<dbReference type="Pfam" id="PF13540">
    <property type="entry name" value="RCC1_2"/>
    <property type="match status" value="2"/>
</dbReference>
<dbReference type="InterPro" id="IPR009091">
    <property type="entry name" value="RCC1/BLIP-II"/>
</dbReference>
<gene>
    <name evidence="2" type="ORF">GJ744_008249</name>
</gene>
<dbReference type="OrthoDB" id="5370059at2759"/>
<feature type="repeat" description="RCC1" evidence="1">
    <location>
        <begin position="342"/>
        <end position="379"/>
    </location>
</feature>
<dbReference type="EMBL" id="JAACFV010000044">
    <property type="protein sequence ID" value="KAF7509189.1"/>
    <property type="molecule type" value="Genomic_DNA"/>
</dbReference>
<comment type="caution">
    <text evidence="2">The sequence shown here is derived from an EMBL/GenBank/DDBJ whole genome shotgun (WGS) entry which is preliminary data.</text>
</comment>
<dbReference type="Pfam" id="PF00415">
    <property type="entry name" value="RCC1"/>
    <property type="match status" value="1"/>
</dbReference>
<dbReference type="InterPro" id="IPR051553">
    <property type="entry name" value="Ran_GTPase-activating"/>
</dbReference>
<dbReference type="PANTHER" id="PTHR45982:SF1">
    <property type="entry name" value="REGULATOR OF CHROMOSOME CONDENSATION"/>
    <property type="match status" value="1"/>
</dbReference>
<dbReference type="PANTHER" id="PTHR45982">
    <property type="entry name" value="REGULATOR OF CHROMOSOME CONDENSATION"/>
    <property type="match status" value="1"/>
</dbReference>
<evidence type="ECO:0000313" key="3">
    <source>
        <dbReference type="Proteomes" id="UP000606974"/>
    </source>
</evidence>
<reference evidence="2" key="1">
    <citation type="submission" date="2020-02" db="EMBL/GenBank/DDBJ databases">
        <authorList>
            <person name="Palmer J.M."/>
        </authorList>
    </citation>
    <scope>NUCLEOTIDE SEQUENCE</scope>
    <source>
        <strain evidence="2">EPUS1.4</strain>
        <tissue evidence="2">Thallus</tissue>
    </source>
</reference>
<keyword evidence="3" id="KW-1185">Reference proteome</keyword>
<accession>A0A8H7AJA7</accession>
<dbReference type="Gene3D" id="2.130.10.30">
    <property type="entry name" value="Regulator of chromosome condensation 1/beta-lactamase-inhibitor protein II"/>
    <property type="match status" value="2"/>
</dbReference>
<feature type="repeat" description="RCC1" evidence="1">
    <location>
        <begin position="227"/>
        <end position="286"/>
    </location>
</feature>
<dbReference type="SUPFAM" id="SSF50985">
    <property type="entry name" value="RCC1/BLIP-II"/>
    <property type="match status" value="1"/>
</dbReference>
<dbReference type="PROSITE" id="PS50012">
    <property type="entry name" value="RCC1_3"/>
    <property type="match status" value="4"/>
</dbReference>